<dbReference type="Pfam" id="PF01149">
    <property type="entry name" value="Fapy_DNA_glyco"/>
    <property type="match status" value="1"/>
</dbReference>
<evidence type="ECO:0000256" key="7">
    <source>
        <dbReference type="ARBA" id="ARBA00022801"/>
    </source>
</evidence>
<dbReference type="EMBL" id="JACJTC010000013">
    <property type="protein sequence ID" value="MBD2613324.1"/>
    <property type="molecule type" value="Genomic_DNA"/>
</dbReference>
<comment type="catalytic activity">
    <reaction evidence="14 15">
        <text>2'-deoxyribonucleotide-(2'-deoxyribose 5'-phosphate)-2'-deoxyribonucleotide-DNA = a 3'-end 2'-deoxyribonucleotide-(2,3-dehydro-2,3-deoxyribose 5'-phosphate)-DNA + a 5'-end 5'-phospho-2'-deoxyribonucleoside-DNA + H(+)</text>
        <dbReference type="Rhea" id="RHEA:66592"/>
        <dbReference type="Rhea" id="RHEA-COMP:13180"/>
        <dbReference type="Rhea" id="RHEA-COMP:16897"/>
        <dbReference type="Rhea" id="RHEA-COMP:17067"/>
        <dbReference type="ChEBI" id="CHEBI:15378"/>
        <dbReference type="ChEBI" id="CHEBI:136412"/>
        <dbReference type="ChEBI" id="CHEBI:157695"/>
        <dbReference type="ChEBI" id="CHEBI:167181"/>
        <dbReference type="EC" id="4.2.99.18"/>
    </reaction>
</comment>
<evidence type="ECO:0000256" key="9">
    <source>
        <dbReference type="ARBA" id="ARBA00023125"/>
    </source>
</evidence>
<comment type="subunit">
    <text evidence="3 15">Monomer.</text>
</comment>
<dbReference type="SMART" id="SM01232">
    <property type="entry name" value="H2TH"/>
    <property type="match status" value="1"/>
</dbReference>
<dbReference type="SMART" id="SM00898">
    <property type="entry name" value="Fapy_DNA_glyco"/>
    <property type="match status" value="1"/>
</dbReference>
<evidence type="ECO:0000256" key="5">
    <source>
        <dbReference type="ARBA" id="ARBA00022763"/>
    </source>
</evidence>
<sequence>MPELPEVETVRRGLNQLTLNQKITGGDVLLDRTIAYPFSVGEFIDGIKNNAIAIWHRRGKYLVAELTPVEKDTGTRRHGDTENSFPASLGLPLSASPPIAWLGVHLRMTGQLLWVDRDEPLHKHTRVRLFFGDRQELRFVDQRTFGQMWWVPPGVPVESVITGLAKLAADPFADEFTVEYLAGKLQKRRRPIKTALLDQSVVAGLGNIYADEALFKSRISPETLCTDLQLKQIENLRTAIIQVLETSIEAGGTTFSNFLNVKGVNGNYGGVAWVYNRAGELCRICDTPIMRIKLAGRSSHFCPQCQRG</sequence>
<evidence type="ECO:0000313" key="19">
    <source>
        <dbReference type="Proteomes" id="UP000606396"/>
    </source>
</evidence>
<accession>A0ABR8HC54</accession>
<evidence type="ECO:0000256" key="15">
    <source>
        <dbReference type="HAMAP-Rule" id="MF_00103"/>
    </source>
</evidence>
<dbReference type="NCBIfam" id="NF002211">
    <property type="entry name" value="PRK01103.1"/>
    <property type="match status" value="1"/>
</dbReference>
<comment type="caution">
    <text evidence="18">The sequence shown here is derived from an EMBL/GenBank/DDBJ whole genome shotgun (WGS) entry which is preliminary data.</text>
</comment>
<evidence type="ECO:0000256" key="13">
    <source>
        <dbReference type="ARBA" id="ARBA00023295"/>
    </source>
</evidence>
<dbReference type="PANTHER" id="PTHR22993">
    <property type="entry name" value="FORMAMIDOPYRIMIDINE-DNA GLYCOSYLASE"/>
    <property type="match status" value="1"/>
</dbReference>
<feature type="active site" description="Schiff-base intermediate with DNA" evidence="15">
    <location>
        <position position="2"/>
    </location>
</feature>
<dbReference type="InterPro" id="IPR020629">
    <property type="entry name" value="FPG_Glyclase"/>
</dbReference>
<dbReference type="InterPro" id="IPR000214">
    <property type="entry name" value="Znf_DNA_glyclase/AP_lyase"/>
</dbReference>
<dbReference type="PROSITE" id="PS51066">
    <property type="entry name" value="ZF_FPG_2"/>
    <property type="match status" value="1"/>
</dbReference>
<evidence type="ECO:0000256" key="10">
    <source>
        <dbReference type="ARBA" id="ARBA00023204"/>
    </source>
</evidence>
<evidence type="ECO:0000256" key="1">
    <source>
        <dbReference type="ARBA" id="ARBA00001668"/>
    </source>
</evidence>
<feature type="binding site" evidence="15">
    <location>
        <position position="188"/>
    </location>
    <ligand>
        <name>DNA</name>
        <dbReference type="ChEBI" id="CHEBI:16991"/>
    </ligand>
</feature>
<dbReference type="PROSITE" id="PS51068">
    <property type="entry name" value="FPG_CAT"/>
    <property type="match status" value="1"/>
</dbReference>
<dbReference type="EC" id="4.2.99.18" evidence="15"/>
<keyword evidence="5 15" id="KW-0227">DNA damage</keyword>
<name>A0ABR8HC54_NOSPU</name>
<dbReference type="InterPro" id="IPR010663">
    <property type="entry name" value="Znf_FPG/IleRS"/>
</dbReference>
<keyword evidence="12 15" id="KW-0511">Multifunctional enzyme</keyword>
<evidence type="ECO:0000256" key="2">
    <source>
        <dbReference type="ARBA" id="ARBA00009409"/>
    </source>
</evidence>
<keyword evidence="8 15" id="KW-0862">Zinc</keyword>
<evidence type="ECO:0000256" key="12">
    <source>
        <dbReference type="ARBA" id="ARBA00023268"/>
    </source>
</evidence>
<comment type="similarity">
    <text evidence="2 15">Belongs to the FPG family.</text>
</comment>
<dbReference type="Pfam" id="PF06827">
    <property type="entry name" value="zf-FPG_IleRS"/>
    <property type="match status" value="1"/>
</dbReference>
<reference evidence="18 19" key="1">
    <citation type="journal article" date="2020" name="ISME J.">
        <title>Comparative genomics reveals insights into cyanobacterial evolution and habitat adaptation.</title>
        <authorList>
            <person name="Chen M.Y."/>
            <person name="Teng W.K."/>
            <person name="Zhao L."/>
            <person name="Hu C.X."/>
            <person name="Zhou Y.K."/>
            <person name="Han B.P."/>
            <person name="Song L.R."/>
            <person name="Shu W.S."/>
        </authorList>
    </citation>
    <scope>NUCLEOTIDE SEQUENCE [LARGE SCALE GENOMIC DNA]</scope>
    <source>
        <strain evidence="18 19">FACHB-252</strain>
    </source>
</reference>
<dbReference type="HAMAP" id="MF_00103">
    <property type="entry name" value="Fapy_DNA_glycosyl"/>
    <property type="match status" value="1"/>
</dbReference>
<protein>
    <recommendedName>
        <fullName evidence="15">Formamidopyrimidine-DNA glycosylase</fullName>
        <shortName evidence="15">Fapy-DNA glycosylase</shortName>
        <ecNumber evidence="15">3.2.2.23</ecNumber>
    </recommendedName>
    <alternativeName>
        <fullName evidence="15">DNA-(apurinic or apyrimidinic site) lyase MutM</fullName>
        <shortName evidence="15">AP lyase MutM</shortName>
        <ecNumber evidence="15">4.2.99.18</ecNumber>
    </alternativeName>
</protein>
<evidence type="ECO:0000256" key="11">
    <source>
        <dbReference type="ARBA" id="ARBA00023239"/>
    </source>
</evidence>
<keyword evidence="4 15" id="KW-0479">Metal-binding</keyword>
<feature type="active site" description="Proton donor; for beta-elimination activity" evidence="15">
    <location>
        <position position="60"/>
    </location>
</feature>
<keyword evidence="10 15" id="KW-0234">DNA repair</keyword>
<evidence type="ECO:0000313" key="18">
    <source>
        <dbReference type="EMBL" id="MBD2613324.1"/>
    </source>
</evidence>
<dbReference type="Gene3D" id="1.10.8.50">
    <property type="match status" value="1"/>
</dbReference>
<evidence type="ECO:0000256" key="14">
    <source>
        <dbReference type="ARBA" id="ARBA00044632"/>
    </source>
</evidence>
<dbReference type="InterPro" id="IPR035937">
    <property type="entry name" value="FPG_N"/>
</dbReference>
<dbReference type="NCBIfam" id="NF010551">
    <property type="entry name" value="PRK13945.1"/>
    <property type="match status" value="1"/>
</dbReference>
<dbReference type="NCBIfam" id="TIGR00577">
    <property type="entry name" value="fpg"/>
    <property type="match status" value="1"/>
</dbReference>
<feature type="domain" description="Formamidopyrimidine-DNA glycosylase catalytic" evidence="17">
    <location>
        <begin position="2"/>
        <end position="146"/>
    </location>
</feature>
<dbReference type="CDD" id="cd08966">
    <property type="entry name" value="EcFpg-like_N"/>
    <property type="match status" value="1"/>
</dbReference>
<gene>
    <name evidence="15" type="primary">mutM</name>
    <name evidence="15" type="synonym">fpg</name>
    <name evidence="18" type="ORF">H6G94_18960</name>
</gene>
<dbReference type="SUPFAM" id="SSF46946">
    <property type="entry name" value="S13-like H2TH domain"/>
    <property type="match status" value="1"/>
</dbReference>
<keyword evidence="13 15" id="KW-0326">Glycosidase</keyword>
<dbReference type="SUPFAM" id="SSF81624">
    <property type="entry name" value="N-terminal domain of MutM-like DNA repair proteins"/>
    <property type="match status" value="1"/>
</dbReference>
<evidence type="ECO:0000256" key="3">
    <source>
        <dbReference type="ARBA" id="ARBA00011245"/>
    </source>
</evidence>
<dbReference type="SUPFAM" id="SSF57716">
    <property type="entry name" value="Glucocorticoid receptor-like (DNA-binding domain)"/>
    <property type="match status" value="1"/>
</dbReference>
<feature type="binding site" evidence="15">
    <location>
        <position position="124"/>
    </location>
    <ligand>
        <name>DNA</name>
        <dbReference type="ChEBI" id="CHEBI:16991"/>
    </ligand>
</feature>
<dbReference type="PANTHER" id="PTHR22993:SF9">
    <property type="entry name" value="FORMAMIDOPYRIMIDINE-DNA GLYCOSYLASE"/>
    <property type="match status" value="1"/>
</dbReference>
<dbReference type="InterPro" id="IPR012319">
    <property type="entry name" value="FPG_cat"/>
</dbReference>
<dbReference type="InterPro" id="IPR015886">
    <property type="entry name" value="H2TH_FPG"/>
</dbReference>
<dbReference type="GO" id="GO:0008534">
    <property type="term" value="F:oxidized purine nucleobase lesion DNA N-glycosylase activity"/>
    <property type="evidence" value="ECO:0007669"/>
    <property type="project" value="UniProtKB-EC"/>
</dbReference>
<comment type="catalytic activity">
    <reaction evidence="1 15">
        <text>Hydrolysis of DNA containing ring-opened 7-methylguanine residues, releasing 2,6-diamino-4-hydroxy-5-(N-methyl)formamidopyrimidine.</text>
        <dbReference type="EC" id="3.2.2.23"/>
    </reaction>
</comment>
<dbReference type="Gene3D" id="3.20.190.10">
    <property type="entry name" value="MutM-like, N-terminal"/>
    <property type="match status" value="1"/>
</dbReference>
<evidence type="ECO:0000256" key="8">
    <source>
        <dbReference type="ARBA" id="ARBA00022833"/>
    </source>
</evidence>
<dbReference type="Proteomes" id="UP000606396">
    <property type="component" value="Unassembled WGS sequence"/>
</dbReference>
<comment type="function">
    <text evidence="15">Involved in base excision repair of DNA damaged by oxidation or by mutagenic agents. Acts as DNA glycosylase that recognizes and removes damaged bases. Has a preference for oxidized purines, such as 7,8-dihydro-8-oxoguanine (8-oxoG). Has AP (apurinic/apyrimidinic) lyase activity and introduces nicks in the DNA strand. Cleaves the DNA backbone by beta-delta elimination to generate a single-strand break at the site of the removed base with both 3'- and 5'-phosphates.</text>
</comment>
<keyword evidence="7 15" id="KW-0378">Hydrolase</keyword>
<feature type="binding site" evidence="15">
    <location>
        <position position="143"/>
    </location>
    <ligand>
        <name>DNA</name>
        <dbReference type="ChEBI" id="CHEBI:16991"/>
    </ligand>
</feature>
<evidence type="ECO:0000256" key="4">
    <source>
        <dbReference type="ARBA" id="ARBA00022723"/>
    </source>
</evidence>
<comment type="cofactor">
    <cofactor evidence="15">
        <name>Zn(2+)</name>
        <dbReference type="ChEBI" id="CHEBI:29105"/>
    </cofactor>
    <text evidence="15">Binds 1 zinc ion per subunit.</text>
</comment>
<keyword evidence="19" id="KW-1185">Reference proteome</keyword>
<dbReference type="Pfam" id="PF06831">
    <property type="entry name" value="H2TH"/>
    <property type="match status" value="1"/>
</dbReference>
<dbReference type="EC" id="3.2.2.23" evidence="15"/>
<keyword evidence="9 15" id="KW-0238">DNA-binding</keyword>
<feature type="domain" description="FPG-type" evidence="16">
    <location>
        <begin position="273"/>
        <end position="307"/>
    </location>
</feature>
<keyword evidence="11 15" id="KW-0456">Lyase</keyword>
<keyword evidence="6 15" id="KW-0863">Zinc-finger</keyword>
<evidence type="ECO:0000259" key="16">
    <source>
        <dbReference type="PROSITE" id="PS51066"/>
    </source>
</evidence>
<feature type="active site" description="Proton donor" evidence="15">
    <location>
        <position position="3"/>
    </location>
</feature>
<organism evidence="18 19">
    <name type="scientific">Nostoc punctiforme FACHB-252</name>
    <dbReference type="NCBI Taxonomy" id="1357509"/>
    <lineage>
        <taxon>Bacteria</taxon>
        <taxon>Bacillati</taxon>
        <taxon>Cyanobacteriota</taxon>
        <taxon>Cyanophyceae</taxon>
        <taxon>Nostocales</taxon>
        <taxon>Nostocaceae</taxon>
        <taxon>Nostoc</taxon>
    </lineage>
</organism>
<evidence type="ECO:0000256" key="6">
    <source>
        <dbReference type="ARBA" id="ARBA00022771"/>
    </source>
</evidence>
<dbReference type="RefSeq" id="WP_190950627.1">
    <property type="nucleotide sequence ID" value="NZ_JACJTC010000013.1"/>
</dbReference>
<dbReference type="InterPro" id="IPR010979">
    <property type="entry name" value="Ribosomal_uS13-like_H2TH"/>
</dbReference>
<proteinExistence type="inferred from homology"/>
<evidence type="ECO:0000259" key="17">
    <source>
        <dbReference type="PROSITE" id="PS51068"/>
    </source>
</evidence>
<feature type="active site" description="Proton donor; for delta-elimination activity" evidence="15">
    <location>
        <position position="297"/>
    </location>
</feature>